<dbReference type="NCBIfam" id="NF045952">
    <property type="entry name" value="MAG4270_fam"/>
    <property type="match status" value="1"/>
</dbReference>
<dbReference type="EMBL" id="CP002188">
    <property type="protein sequence ID" value="ADR24944.1"/>
    <property type="molecule type" value="Genomic_DNA"/>
</dbReference>
<evidence type="ECO:0000313" key="1">
    <source>
        <dbReference type="EMBL" id="ADR24944.1"/>
    </source>
</evidence>
<sequence>MIIKSKQCQNALDSINDENNLINLPKQVHDWFDKNKFTYDQDGNIFLLDNELKINELYEFDKCTKIPNIYLNEKRKEYIALRNQFRKNNIYMILTKEF</sequence>
<proteinExistence type="predicted"/>
<accession>A0A454APD6</accession>
<dbReference type="RefSeq" id="WP_013456174.1">
    <property type="nucleotide sequence ID" value="NC_014760.1"/>
</dbReference>
<name>A0A454APD6_MYCBG</name>
<dbReference type="AlphaFoldDB" id="A0A454APD6"/>
<organism evidence="1 2">
    <name type="scientific">Mycoplasmopsis bovis (strain ATCC 25523 / DSM 22781 / NCTC 10131 / PG45)</name>
    <name type="common">Mycoplasma bovis</name>
    <dbReference type="NCBI Taxonomy" id="289397"/>
    <lineage>
        <taxon>Bacteria</taxon>
        <taxon>Bacillati</taxon>
        <taxon>Mycoplasmatota</taxon>
        <taxon>Mycoplasmoidales</taxon>
        <taxon>Metamycoplasmataceae</taxon>
        <taxon>Mycoplasmopsis</taxon>
    </lineage>
</organism>
<protein>
    <submittedName>
        <fullName evidence="1">Conserved domain protein</fullName>
    </submittedName>
</protein>
<dbReference type="KEGG" id="mbv:MBOVPG45_0513"/>
<dbReference type="GeneID" id="31507861"/>
<reference evidence="1 2" key="1">
    <citation type="journal article" date="2011" name="Infect. Immun.">
        <title>Complete genome sequence of Mycoplasma bovis type strain PG45 (ATCC 25523).</title>
        <authorList>
            <person name="Wise K.S."/>
            <person name="Calcutt M.J."/>
            <person name="Foecking M.F."/>
            <person name="Roske K."/>
            <person name="Madupu R."/>
            <person name="Methe B.A."/>
        </authorList>
    </citation>
    <scope>NUCLEOTIDE SEQUENCE [LARGE SCALE GENOMIC DNA]</scope>
    <source>
        <strain evidence="2">ATCC 25523 / DSM 22781 / NCTC 10131 / PG45</strain>
    </source>
</reference>
<gene>
    <name evidence="1" type="ordered locus">MBOVPG45_0513</name>
</gene>
<dbReference type="Proteomes" id="UP000008713">
    <property type="component" value="Chromosome"/>
</dbReference>
<evidence type="ECO:0000313" key="2">
    <source>
        <dbReference type="Proteomes" id="UP000008713"/>
    </source>
</evidence>